<sequence length="24" mass="2834">MVAILAPEWEEALWAKFFTEAPQR</sequence>
<gene>
    <name evidence="1" type="ORF">RUN39_v1_610013</name>
</gene>
<dbReference type="EMBL" id="LN899819">
    <property type="protein sequence ID" value="CUV13705.1"/>
    <property type="molecule type" value="Genomic_DNA"/>
</dbReference>
<evidence type="ECO:0000313" key="1">
    <source>
        <dbReference type="EMBL" id="CUV13705.1"/>
    </source>
</evidence>
<reference evidence="1" key="1">
    <citation type="submission" date="2015-10" db="EMBL/GenBank/DDBJ databases">
        <authorList>
            <person name="Gilbert D.G."/>
        </authorList>
    </citation>
    <scope>NUCLEOTIDE SEQUENCE</scope>
    <source>
        <strain evidence="1">Phyl III-seqv23</strain>
    </source>
</reference>
<proteinExistence type="predicted"/>
<name>A0A0S4TUL8_RALSL</name>
<protein>
    <submittedName>
        <fullName evidence="1">Uncharacterized protein</fullName>
    </submittedName>
</protein>
<accession>A0A0S4TUL8</accession>
<dbReference type="AlphaFoldDB" id="A0A0S4TUL8"/>
<organism evidence="1">
    <name type="scientific">Ralstonia solanacearum</name>
    <name type="common">Pseudomonas solanacearum</name>
    <dbReference type="NCBI Taxonomy" id="305"/>
    <lineage>
        <taxon>Bacteria</taxon>
        <taxon>Pseudomonadati</taxon>
        <taxon>Pseudomonadota</taxon>
        <taxon>Betaproteobacteria</taxon>
        <taxon>Burkholderiales</taxon>
        <taxon>Burkholderiaceae</taxon>
        <taxon>Ralstonia</taxon>
        <taxon>Ralstonia solanacearum species complex</taxon>
    </lineage>
</organism>